<dbReference type="NCBIfam" id="NF004123">
    <property type="entry name" value="PRK05610.1"/>
    <property type="match status" value="1"/>
</dbReference>
<dbReference type="GO" id="GO:0003735">
    <property type="term" value="F:structural constituent of ribosome"/>
    <property type="evidence" value="ECO:0007669"/>
    <property type="project" value="InterPro"/>
</dbReference>
<dbReference type="AlphaFoldDB" id="A0A2G9ZJZ9"/>
<dbReference type="SUPFAM" id="SSF50249">
    <property type="entry name" value="Nucleic acid-binding proteins"/>
    <property type="match status" value="1"/>
</dbReference>
<keyword evidence="2 4" id="KW-0689">Ribosomal protein</keyword>
<dbReference type="InterPro" id="IPR012340">
    <property type="entry name" value="NA-bd_OB-fold"/>
</dbReference>
<comment type="similarity">
    <text evidence="1">Belongs to the universal ribosomal protein uS17 family.</text>
</comment>
<organism evidence="4 5">
    <name type="scientific">Candidatus Falkowbacteria bacterium CG23_combo_of_CG06-09_8_20_14_all_49_15</name>
    <dbReference type="NCBI Taxonomy" id="1974572"/>
    <lineage>
        <taxon>Bacteria</taxon>
        <taxon>Candidatus Falkowiibacteriota</taxon>
    </lineage>
</organism>
<dbReference type="Pfam" id="PF00366">
    <property type="entry name" value="Ribosomal_S17"/>
    <property type="match status" value="1"/>
</dbReference>
<evidence type="ECO:0000256" key="2">
    <source>
        <dbReference type="ARBA" id="ARBA00022980"/>
    </source>
</evidence>
<accession>A0A2G9ZJZ9</accession>
<proteinExistence type="inferred from homology"/>
<keyword evidence="3" id="KW-0687">Ribonucleoprotein</keyword>
<dbReference type="InterPro" id="IPR000266">
    <property type="entry name" value="Ribosomal_uS17"/>
</dbReference>
<dbReference type="Proteomes" id="UP000230729">
    <property type="component" value="Unassembled WGS sequence"/>
</dbReference>
<gene>
    <name evidence="4" type="ORF">COX22_04140</name>
</gene>
<comment type="caution">
    <text evidence="4">The sequence shown here is derived from an EMBL/GenBank/DDBJ whole genome shotgun (WGS) entry which is preliminary data.</text>
</comment>
<evidence type="ECO:0000313" key="4">
    <source>
        <dbReference type="EMBL" id="PIP33495.1"/>
    </source>
</evidence>
<evidence type="ECO:0000256" key="1">
    <source>
        <dbReference type="ARBA" id="ARBA00010254"/>
    </source>
</evidence>
<dbReference type="PRINTS" id="PR00973">
    <property type="entry name" value="RIBOSOMALS17"/>
</dbReference>
<name>A0A2G9ZJZ9_9BACT</name>
<dbReference type="EMBL" id="PCSD01000097">
    <property type="protein sequence ID" value="PIP33495.1"/>
    <property type="molecule type" value="Genomic_DNA"/>
</dbReference>
<evidence type="ECO:0000256" key="3">
    <source>
        <dbReference type="ARBA" id="ARBA00023274"/>
    </source>
</evidence>
<reference evidence="4 5" key="1">
    <citation type="submission" date="2017-09" db="EMBL/GenBank/DDBJ databases">
        <title>Depth-based differentiation of microbial function through sediment-hosted aquifers and enrichment of novel symbionts in the deep terrestrial subsurface.</title>
        <authorList>
            <person name="Probst A.J."/>
            <person name="Ladd B."/>
            <person name="Jarett J.K."/>
            <person name="Geller-Mcgrath D.E."/>
            <person name="Sieber C.M."/>
            <person name="Emerson J.B."/>
            <person name="Anantharaman K."/>
            <person name="Thomas B.C."/>
            <person name="Malmstrom R."/>
            <person name="Stieglmeier M."/>
            <person name="Klingl A."/>
            <person name="Woyke T."/>
            <person name="Ryan C.M."/>
            <person name="Banfield J.F."/>
        </authorList>
    </citation>
    <scope>NUCLEOTIDE SEQUENCE [LARGE SCALE GENOMIC DNA]</scope>
    <source>
        <strain evidence="4">CG23_combo_of_CG06-09_8_20_14_all_49_15</strain>
    </source>
</reference>
<dbReference type="GO" id="GO:0006412">
    <property type="term" value="P:translation"/>
    <property type="evidence" value="ECO:0007669"/>
    <property type="project" value="InterPro"/>
</dbReference>
<dbReference type="GO" id="GO:0022627">
    <property type="term" value="C:cytosolic small ribosomal subunit"/>
    <property type="evidence" value="ECO:0007669"/>
    <property type="project" value="TreeGrafter"/>
</dbReference>
<evidence type="ECO:0000313" key="5">
    <source>
        <dbReference type="Proteomes" id="UP000230729"/>
    </source>
</evidence>
<dbReference type="PANTHER" id="PTHR10744">
    <property type="entry name" value="40S RIBOSOMAL PROTEIN S11 FAMILY MEMBER"/>
    <property type="match status" value="1"/>
</dbReference>
<sequence length="72" mass="8445">MTGLVTSAKMSKTIVAVVASVKKHPKYPKQYQVRKKYKVHDERGQFKEGDHVQFIACRPISKDKRWRVIYPQ</sequence>
<protein>
    <submittedName>
        <fullName evidence="4">30S ribosomal protein S17</fullName>
    </submittedName>
</protein>
<dbReference type="Gene3D" id="2.40.50.140">
    <property type="entry name" value="Nucleic acid-binding proteins"/>
    <property type="match status" value="1"/>
</dbReference>
<dbReference type="PANTHER" id="PTHR10744:SF1">
    <property type="entry name" value="SMALL RIBOSOMAL SUBUNIT PROTEIN US17M"/>
    <property type="match status" value="1"/>
</dbReference>
<dbReference type="CDD" id="cd00364">
    <property type="entry name" value="Ribosomal_uS17"/>
    <property type="match status" value="1"/>
</dbReference>